<proteinExistence type="predicted"/>
<evidence type="ECO:0000256" key="1">
    <source>
        <dbReference type="SAM" id="MobiDB-lite"/>
    </source>
</evidence>
<organism evidence="2 3">
    <name type="scientific">Cymbomonas tetramitiformis</name>
    <dbReference type="NCBI Taxonomy" id="36881"/>
    <lineage>
        <taxon>Eukaryota</taxon>
        <taxon>Viridiplantae</taxon>
        <taxon>Chlorophyta</taxon>
        <taxon>Pyramimonadophyceae</taxon>
        <taxon>Pyramimonadales</taxon>
        <taxon>Pyramimonadaceae</taxon>
        <taxon>Cymbomonas</taxon>
    </lineage>
</organism>
<dbReference type="EMBL" id="LGRX02013600">
    <property type="protein sequence ID" value="KAK3265902.1"/>
    <property type="molecule type" value="Genomic_DNA"/>
</dbReference>
<dbReference type="Proteomes" id="UP001190700">
    <property type="component" value="Unassembled WGS sequence"/>
</dbReference>
<feature type="region of interest" description="Disordered" evidence="1">
    <location>
        <begin position="797"/>
        <end position="818"/>
    </location>
</feature>
<reference evidence="2 3" key="1">
    <citation type="journal article" date="2015" name="Genome Biol. Evol.">
        <title>Comparative Genomics of a Bacterivorous Green Alga Reveals Evolutionary Causalities and Consequences of Phago-Mixotrophic Mode of Nutrition.</title>
        <authorList>
            <person name="Burns J.A."/>
            <person name="Paasch A."/>
            <person name="Narechania A."/>
            <person name="Kim E."/>
        </authorList>
    </citation>
    <scope>NUCLEOTIDE SEQUENCE [LARGE SCALE GENOMIC DNA]</scope>
    <source>
        <strain evidence="2 3">PLY_AMNH</strain>
    </source>
</reference>
<keyword evidence="3" id="KW-1185">Reference proteome</keyword>
<gene>
    <name evidence="2" type="ORF">CYMTET_25445</name>
</gene>
<name>A0AAE0FUF6_9CHLO</name>
<protein>
    <submittedName>
        <fullName evidence="2">Uncharacterized protein</fullName>
    </submittedName>
</protein>
<evidence type="ECO:0000313" key="3">
    <source>
        <dbReference type="Proteomes" id="UP001190700"/>
    </source>
</evidence>
<comment type="caution">
    <text evidence="2">The sequence shown here is derived from an EMBL/GenBank/DDBJ whole genome shotgun (WGS) entry which is preliminary data.</text>
</comment>
<evidence type="ECO:0000313" key="2">
    <source>
        <dbReference type="EMBL" id="KAK3265902.1"/>
    </source>
</evidence>
<sequence>MSRRIRLDTIFTLDPGAHYAKTPATPGLAITAAARKSIRLLRKEGFEGTVAKNVLSSTEPLDALKSLIEHRFEANVDPDAGICRFNELVADAAHELGVPLKPDVVKKHFLASLDSDFFSAMRGEYRRVDQRHSVDILDLQSRLREEFKSLTKDFKKKTAIKTVPLAAAYCDNDRGRGDDHGKSNCGDTALLSLVREMRKELSAVRQEIKDLKGGRGQGQGEHDRRTFFEKNFVDARNDRGRGQRGKGKGKGKGTFYRVGAKSGVDSAFHVATETFVPACTMPGCAGCYHPASDCPELSMHLCNANDDNVKAAHLAEFVTTEMQSAFDEEDDETFAELCEHYGKAEVHKGPTANTFASHESDGHSLRAQYSGLREISAVTFTVDPTLGARSVVFEDSKTAVAPPRVDLTAEKTKKIVPTVKATPTVVYNDERALGTFDKWANYVSPVLDMTPTVSAHFDKFTLTVDPFDETEEEDACDFEDDDQMAEVVSVLPPEHVDLKACPHAVYRNTDSPGGCRYYGELMHPGEHCELCDGVAVRTAKGAAWDAITTPPLPQPPRQKIGGGGKIGLLHTALLSTLFFCTFMLLTDECEATAVTAQLAQPLTSEIDYDFATPPAQGLVVSQHDILAYDAFAEDFYEDPGPGRSEIEDNDNPHTSFKGKDMTSLYADDISEARRAAAFWMCFVTEWEEAPAAKRKELQKKFGPLISCEVPKFHEEFELPIGVPSDLAVVYREALRAGYAAARTQPWLKAQWMKDDARHGDKSKPYYDQVFDMLRRYRDPAAGVWLYEQLEKNPGYKPNVLDFKDDPPRGMPGVKKRDDDLEYSSDVRSSFSNHPTQRDVLTWGTTHVAIGFNDLLVLVRAHYTGPMEGATSSKKTLRFVGIDMNAYSVAKTEVVWEMLMTTRVTIPQVIQVWFSATWTNDTLAAFTEAVKGVLMRKRAESGRAFPSLREGIRVRVEGLTSDAGRLLNGREGTVTRFLADSGRWGVRIDGQLDLKVIKPECLRSAVALDSVTSKGEPSSVYPGCRVKVDGLQSDAGRLLNGQSGVATRFSSESDRWSVQMEHPEKASKMIKEANLQRASVSRRAAGEESVMAYLEHWATVGVGQSASRPPLSLEEARVAWWKAQVQGEPDRKLYFIGSLQRARDRQAAARYACTGDVFCCPEREVPAVGSVCMWNVPCGAPPLEQGCALGILSMNDYIRWYLGSEHTGCIPGSDTRRRESLDVMELFTEIMHESIAASVRQKGAEFSAEFICDHLSSKNTDLLAKIDGDYKPWTMSWSNVADYMKMSEFHEVARRCSSGGDTLHFGYSMNWGLETQGTHIIDYLASDNGASRPKTTRAYWLDRAQSDSGHERTWGCRFPNSEKEAQTAYEIFLTKPLRDDPENLTGYHLALDHYGNWLRGHFEKKAEHPTGKEGDTPWYLTKDNKGIQLGPANMNLHSPFQRVSTSIHVCWTYDPWINIQSMK</sequence>
<accession>A0AAE0FUF6</accession>